<dbReference type="SUPFAM" id="SSF51735">
    <property type="entry name" value="NAD(P)-binding Rossmann-fold domains"/>
    <property type="match status" value="1"/>
</dbReference>
<dbReference type="NCBIfam" id="NF009093">
    <property type="entry name" value="PRK12429.1"/>
    <property type="match status" value="1"/>
</dbReference>
<organism evidence="2 3">
    <name type="scientific">Labrys okinawensis</name>
    <dbReference type="NCBI Taxonomy" id="346911"/>
    <lineage>
        <taxon>Bacteria</taxon>
        <taxon>Pseudomonadati</taxon>
        <taxon>Pseudomonadota</taxon>
        <taxon>Alphaproteobacteria</taxon>
        <taxon>Hyphomicrobiales</taxon>
        <taxon>Xanthobacteraceae</taxon>
        <taxon>Labrys</taxon>
    </lineage>
</organism>
<sequence length="260" mass="27271">MLKGKTALVTGSTSGIGLGIARALAASKADLIINGLGEADAIEKLRSELAEEFGVRVLYHGADMSRPAEITAMIEYGANALGSIDILVNNAGIQYTAPVEQFPADRWDAIIAINLSSNFHAIAAALPRMRERNWGRIINVASAHGLVASPAKSAYVAAKHGVVGLTKAVALETAQTGITCNAICPGWVLTPLVQKQIDDRAKNASIPVDKARQLMLAEKQPSGEFVTPEQLGQVAVFLCSEAASQIRGSSISVDGGWTAQ</sequence>
<comment type="caution">
    <text evidence="2">The sequence shown here is derived from an EMBL/GenBank/DDBJ whole genome shotgun (WGS) entry which is preliminary data.</text>
</comment>
<dbReference type="EMBL" id="PUEJ01000017">
    <property type="protein sequence ID" value="PRH84014.1"/>
    <property type="molecule type" value="Genomic_DNA"/>
</dbReference>
<evidence type="ECO:0000313" key="2">
    <source>
        <dbReference type="EMBL" id="PRH84014.1"/>
    </source>
</evidence>
<dbReference type="InterPro" id="IPR020904">
    <property type="entry name" value="Sc_DH/Rdtase_CS"/>
</dbReference>
<name>A0A2S9Q3Y3_9HYPH</name>
<dbReference type="PRINTS" id="PR00080">
    <property type="entry name" value="SDRFAMILY"/>
</dbReference>
<proteinExistence type="inferred from homology"/>
<dbReference type="Pfam" id="PF13561">
    <property type="entry name" value="adh_short_C2"/>
    <property type="match status" value="1"/>
</dbReference>
<dbReference type="InterPro" id="IPR002347">
    <property type="entry name" value="SDR_fam"/>
</dbReference>
<dbReference type="InterPro" id="IPR011294">
    <property type="entry name" value="3-OHbutyrate_DH"/>
</dbReference>
<dbReference type="GO" id="GO:0032787">
    <property type="term" value="P:monocarboxylic acid metabolic process"/>
    <property type="evidence" value="ECO:0007669"/>
    <property type="project" value="UniProtKB-ARBA"/>
</dbReference>
<dbReference type="OrthoDB" id="9804774at2"/>
<dbReference type="GO" id="GO:0003858">
    <property type="term" value="F:3-hydroxybutyrate dehydrogenase activity"/>
    <property type="evidence" value="ECO:0007669"/>
    <property type="project" value="InterPro"/>
</dbReference>
<accession>A0A2S9Q3Y3</accession>
<dbReference type="InterPro" id="IPR050259">
    <property type="entry name" value="SDR"/>
</dbReference>
<dbReference type="PANTHER" id="PTHR42879:SF2">
    <property type="entry name" value="3-OXOACYL-[ACYL-CARRIER-PROTEIN] REDUCTASE FABG"/>
    <property type="match status" value="1"/>
</dbReference>
<evidence type="ECO:0000256" key="1">
    <source>
        <dbReference type="ARBA" id="ARBA00006484"/>
    </source>
</evidence>
<dbReference type="NCBIfam" id="TIGR01963">
    <property type="entry name" value="PHB_DH"/>
    <property type="match status" value="1"/>
</dbReference>
<dbReference type="AlphaFoldDB" id="A0A2S9Q3Y3"/>
<keyword evidence="3" id="KW-1185">Reference proteome</keyword>
<dbReference type="PROSITE" id="PS00061">
    <property type="entry name" value="ADH_SHORT"/>
    <property type="match status" value="1"/>
</dbReference>
<dbReference type="PRINTS" id="PR00081">
    <property type="entry name" value="GDHRDH"/>
</dbReference>
<gene>
    <name evidence="2" type="ORF">C5L14_29590</name>
</gene>
<dbReference type="Proteomes" id="UP000237682">
    <property type="component" value="Unassembled WGS sequence"/>
</dbReference>
<protein>
    <submittedName>
        <fullName evidence="2">3-hydroxybutyrate dehydrogenase</fullName>
    </submittedName>
</protein>
<dbReference type="FunFam" id="3.40.50.720:FF:000084">
    <property type="entry name" value="Short-chain dehydrogenase reductase"/>
    <property type="match status" value="1"/>
</dbReference>
<dbReference type="PANTHER" id="PTHR42879">
    <property type="entry name" value="3-OXOACYL-(ACYL-CARRIER-PROTEIN) REDUCTASE"/>
    <property type="match status" value="1"/>
</dbReference>
<reference evidence="2 3" key="1">
    <citation type="submission" date="2018-02" db="EMBL/GenBank/DDBJ databases">
        <title>Whole genome sequencing of endophytic bacterium.</title>
        <authorList>
            <person name="Eedara R."/>
            <person name="Podile A.R."/>
        </authorList>
    </citation>
    <scope>NUCLEOTIDE SEQUENCE [LARGE SCALE GENOMIC DNA]</scope>
    <source>
        <strain evidence="2 3">RP1T</strain>
    </source>
</reference>
<dbReference type="RefSeq" id="WP_105865650.1">
    <property type="nucleotide sequence ID" value="NZ_PUEJ01000017.1"/>
</dbReference>
<evidence type="ECO:0000313" key="3">
    <source>
        <dbReference type="Proteomes" id="UP000237682"/>
    </source>
</evidence>
<dbReference type="Gene3D" id="3.40.50.720">
    <property type="entry name" value="NAD(P)-binding Rossmann-like Domain"/>
    <property type="match status" value="1"/>
</dbReference>
<dbReference type="InterPro" id="IPR036291">
    <property type="entry name" value="NAD(P)-bd_dom_sf"/>
</dbReference>
<dbReference type="CDD" id="cd08940">
    <property type="entry name" value="HBDH_SDR_c"/>
    <property type="match status" value="1"/>
</dbReference>
<comment type="similarity">
    <text evidence="1">Belongs to the short-chain dehydrogenases/reductases (SDR) family.</text>
</comment>